<sequence length="121" mass="14069">MQIQNQLFNKFLLNRNSLQFLNIEPMIANCTVKFQTIFINEVVVKNLFMLATENNTVINNLQINRSYTNGLLLVLQEKGKKGRVATSSTVRKNIFQRAPHQSHLYITPSSDEPQPHRLWRT</sequence>
<organism evidence="1 2">
    <name type="scientific">Danionella cerebrum</name>
    <dbReference type="NCBI Taxonomy" id="2873325"/>
    <lineage>
        <taxon>Eukaryota</taxon>
        <taxon>Metazoa</taxon>
        <taxon>Chordata</taxon>
        <taxon>Craniata</taxon>
        <taxon>Vertebrata</taxon>
        <taxon>Euteleostomi</taxon>
        <taxon>Actinopterygii</taxon>
        <taxon>Neopterygii</taxon>
        <taxon>Teleostei</taxon>
        <taxon>Ostariophysi</taxon>
        <taxon>Cypriniformes</taxon>
        <taxon>Danionidae</taxon>
        <taxon>Danioninae</taxon>
        <taxon>Danionella</taxon>
    </lineage>
</organism>
<evidence type="ECO:0000313" key="1">
    <source>
        <dbReference type="EMBL" id="TRY93065.1"/>
    </source>
</evidence>
<evidence type="ECO:0000313" key="2">
    <source>
        <dbReference type="Proteomes" id="UP000316079"/>
    </source>
</evidence>
<name>A0A553QSX7_9TELE</name>
<keyword evidence="2" id="KW-1185">Reference proteome</keyword>
<protein>
    <submittedName>
        <fullName evidence="1">Uncharacterized protein</fullName>
    </submittedName>
</protein>
<dbReference type="EMBL" id="SRMA01025572">
    <property type="protein sequence ID" value="TRY93065.1"/>
    <property type="molecule type" value="Genomic_DNA"/>
</dbReference>
<dbReference type="AlphaFoldDB" id="A0A553QSX7"/>
<reference evidence="1 2" key="1">
    <citation type="journal article" date="2019" name="Sci. Data">
        <title>Hybrid genome assembly and annotation of Danionella translucida.</title>
        <authorList>
            <person name="Kadobianskyi M."/>
            <person name="Schulze L."/>
            <person name="Schuelke M."/>
            <person name="Judkewitz B."/>
        </authorList>
    </citation>
    <scope>NUCLEOTIDE SEQUENCE [LARGE SCALE GENOMIC DNA]</scope>
    <source>
        <strain evidence="1 2">Bolton</strain>
    </source>
</reference>
<gene>
    <name evidence="1" type="ORF">DNTS_023837</name>
</gene>
<dbReference type="Proteomes" id="UP000316079">
    <property type="component" value="Unassembled WGS sequence"/>
</dbReference>
<comment type="caution">
    <text evidence="1">The sequence shown here is derived from an EMBL/GenBank/DDBJ whole genome shotgun (WGS) entry which is preliminary data.</text>
</comment>
<dbReference type="OrthoDB" id="9909831at2759"/>
<proteinExistence type="predicted"/>
<accession>A0A553QSX7</accession>